<name>A0A8H3I2A9_9LECA</name>
<gene>
    <name evidence="2" type="ORF">IMSHALPRED_000292</name>
</gene>
<feature type="region of interest" description="Disordered" evidence="1">
    <location>
        <begin position="214"/>
        <end position="286"/>
    </location>
</feature>
<dbReference type="AlphaFoldDB" id="A0A8H3I2A9"/>
<evidence type="ECO:0000313" key="2">
    <source>
        <dbReference type="EMBL" id="CAF9912352.1"/>
    </source>
</evidence>
<dbReference type="EMBL" id="CAJPDT010000010">
    <property type="protein sequence ID" value="CAF9912352.1"/>
    <property type="molecule type" value="Genomic_DNA"/>
</dbReference>
<feature type="compositionally biased region" description="Polar residues" evidence="1">
    <location>
        <begin position="249"/>
        <end position="259"/>
    </location>
</feature>
<sequence length="286" mass="31185">MSFAPILGPESPTHAYIQSLVTKYFASLAALTSSLLATMFASIDNLAMRISPSCCLVCYIKDTIKIFLEYFFPEKQIVTTELPITALAFDPGTEVYTLKKLEDIDVEKAIYRDFPPSSAHSIKVQLLGEIEPPAEVHLNDVHNPRRLKHKRSLAHGFYIMPGRAGTQTTITPKDAQEDQLAELPAPGFFSQRKYPVELPADEISPVIAPPVPPTPLLLPPRPRSANSRKASPLLAPLPPGAGFSDKRTSYGSSVGSASIQIAYVPSHRDDGEGEKADASPALDRNH</sequence>
<protein>
    <submittedName>
        <fullName evidence="2">Uncharacterized protein</fullName>
    </submittedName>
</protein>
<keyword evidence="3" id="KW-1185">Reference proteome</keyword>
<evidence type="ECO:0000256" key="1">
    <source>
        <dbReference type="SAM" id="MobiDB-lite"/>
    </source>
</evidence>
<evidence type="ECO:0000313" key="3">
    <source>
        <dbReference type="Proteomes" id="UP000664534"/>
    </source>
</evidence>
<proteinExistence type="predicted"/>
<reference evidence="2" key="1">
    <citation type="submission" date="2021-03" db="EMBL/GenBank/DDBJ databases">
        <authorList>
            <person name="Tagirdzhanova G."/>
        </authorList>
    </citation>
    <scope>NUCLEOTIDE SEQUENCE</scope>
</reference>
<accession>A0A8H3I2A9</accession>
<dbReference type="OrthoDB" id="5420558at2759"/>
<organism evidence="2 3">
    <name type="scientific">Imshaugia aleurites</name>
    <dbReference type="NCBI Taxonomy" id="172621"/>
    <lineage>
        <taxon>Eukaryota</taxon>
        <taxon>Fungi</taxon>
        <taxon>Dikarya</taxon>
        <taxon>Ascomycota</taxon>
        <taxon>Pezizomycotina</taxon>
        <taxon>Lecanoromycetes</taxon>
        <taxon>OSLEUM clade</taxon>
        <taxon>Lecanoromycetidae</taxon>
        <taxon>Lecanorales</taxon>
        <taxon>Lecanorineae</taxon>
        <taxon>Parmeliaceae</taxon>
        <taxon>Imshaugia</taxon>
    </lineage>
</organism>
<feature type="compositionally biased region" description="Basic and acidic residues" evidence="1">
    <location>
        <begin position="266"/>
        <end position="286"/>
    </location>
</feature>
<dbReference type="Proteomes" id="UP000664534">
    <property type="component" value="Unassembled WGS sequence"/>
</dbReference>
<comment type="caution">
    <text evidence="2">The sequence shown here is derived from an EMBL/GenBank/DDBJ whole genome shotgun (WGS) entry which is preliminary data.</text>
</comment>